<sequence>MTVKKIVEHKGSNVITLPMGRTVNHAIEILIRHNIGALVVVDEKNKPVGIISERDILREIHNRGDAIHETPVERVMSSELIVGVLEDTLDYVRCTFTKNRIRHLPIIEGGNLVGIVSIGDVVKALIKEKDTENKYLRDFIMDKYPG</sequence>
<dbReference type="PANTHER" id="PTHR43080:SF2">
    <property type="entry name" value="CBS DOMAIN-CONTAINING PROTEIN"/>
    <property type="match status" value="1"/>
</dbReference>
<evidence type="ECO:0000259" key="3">
    <source>
        <dbReference type="PROSITE" id="PS51371"/>
    </source>
</evidence>
<dbReference type="SMART" id="SM00116">
    <property type="entry name" value="CBS"/>
    <property type="match status" value="2"/>
</dbReference>
<keyword evidence="5" id="KW-1185">Reference proteome</keyword>
<accession>A0ABV6Z0Q0</accession>
<evidence type="ECO:0000313" key="4">
    <source>
        <dbReference type="EMBL" id="MFC1852025.1"/>
    </source>
</evidence>
<dbReference type="InterPro" id="IPR051257">
    <property type="entry name" value="Diverse_CBS-Domain"/>
</dbReference>
<dbReference type="Pfam" id="PF00571">
    <property type="entry name" value="CBS"/>
    <property type="match status" value="2"/>
</dbReference>
<dbReference type="EMBL" id="JBHPBY010000255">
    <property type="protein sequence ID" value="MFC1852025.1"/>
    <property type="molecule type" value="Genomic_DNA"/>
</dbReference>
<evidence type="ECO:0000313" key="5">
    <source>
        <dbReference type="Proteomes" id="UP001594351"/>
    </source>
</evidence>
<proteinExistence type="predicted"/>
<organism evidence="4 5">
    <name type="scientific">candidate division CSSED10-310 bacterium</name>
    <dbReference type="NCBI Taxonomy" id="2855610"/>
    <lineage>
        <taxon>Bacteria</taxon>
        <taxon>Bacteria division CSSED10-310</taxon>
    </lineage>
</organism>
<feature type="domain" description="CBS" evidence="3">
    <location>
        <begin position="76"/>
        <end position="131"/>
    </location>
</feature>
<keyword evidence="1 2" id="KW-0129">CBS domain</keyword>
<dbReference type="InterPro" id="IPR000644">
    <property type="entry name" value="CBS_dom"/>
</dbReference>
<dbReference type="Proteomes" id="UP001594351">
    <property type="component" value="Unassembled WGS sequence"/>
</dbReference>
<feature type="domain" description="CBS" evidence="3">
    <location>
        <begin position="8"/>
        <end position="67"/>
    </location>
</feature>
<dbReference type="PANTHER" id="PTHR43080">
    <property type="entry name" value="CBS DOMAIN-CONTAINING PROTEIN CBSX3, MITOCHONDRIAL"/>
    <property type="match status" value="1"/>
</dbReference>
<evidence type="ECO:0000256" key="2">
    <source>
        <dbReference type="PROSITE-ProRule" id="PRU00703"/>
    </source>
</evidence>
<dbReference type="CDD" id="cd04623">
    <property type="entry name" value="CBS_pair_bac_euk"/>
    <property type="match status" value="1"/>
</dbReference>
<gene>
    <name evidence="4" type="ORF">ACFL27_17670</name>
</gene>
<protein>
    <submittedName>
        <fullName evidence="4">CBS domain-containing protein</fullName>
    </submittedName>
</protein>
<evidence type="ECO:0000256" key="1">
    <source>
        <dbReference type="ARBA" id="ARBA00023122"/>
    </source>
</evidence>
<dbReference type="SUPFAM" id="SSF54631">
    <property type="entry name" value="CBS-domain pair"/>
    <property type="match status" value="1"/>
</dbReference>
<dbReference type="Gene3D" id="3.10.580.10">
    <property type="entry name" value="CBS-domain"/>
    <property type="match status" value="1"/>
</dbReference>
<comment type="caution">
    <text evidence="4">The sequence shown here is derived from an EMBL/GenBank/DDBJ whole genome shotgun (WGS) entry which is preliminary data.</text>
</comment>
<dbReference type="InterPro" id="IPR044725">
    <property type="entry name" value="CBSX3_CBS_dom"/>
</dbReference>
<dbReference type="InterPro" id="IPR046342">
    <property type="entry name" value="CBS_dom_sf"/>
</dbReference>
<dbReference type="PROSITE" id="PS51371">
    <property type="entry name" value="CBS"/>
    <property type="match status" value="2"/>
</dbReference>
<name>A0ABV6Z0Q0_UNCC1</name>
<reference evidence="4 5" key="1">
    <citation type="submission" date="2024-09" db="EMBL/GenBank/DDBJ databases">
        <title>Laminarin stimulates single cell rates of sulfate reduction while oxygen inhibits transcriptomic activity in coastal marine sediment.</title>
        <authorList>
            <person name="Lindsay M."/>
            <person name="Orcutt B."/>
            <person name="Emerson D."/>
            <person name="Stepanauskas R."/>
            <person name="D'Angelo T."/>
        </authorList>
    </citation>
    <scope>NUCLEOTIDE SEQUENCE [LARGE SCALE GENOMIC DNA]</scope>
    <source>
        <strain evidence="4">SAG AM-311-K15</strain>
    </source>
</reference>